<dbReference type="OrthoDB" id="1148709at2"/>
<name>A0A1G7ZGL8_9BACT</name>
<keyword evidence="2" id="KW-1185">Reference proteome</keyword>
<dbReference type="Pfam" id="PF01063">
    <property type="entry name" value="Aminotran_4"/>
    <property type="match status" value="1"/>
</dbReference>
<dbReference type="EMBL" id="FNAN01000028">
    <property type="protein sequence ID" value="SDH07737.1"/>
    <property type="molecule type" value="Genomic_DNA"/>
</dbReference>
<evidence type="ECO:0000313" key="2">
    <source>
        <dbReference type="Proteomes" id="UP000198748"/>
    </source>
</evidence>
<proteinExistence type="predicted"/>
<organism evidence="1 2">
    <name type="scientific">Dyadobacter soli</name>
    <dbReference type="NCBI Taxonomy" id="659014"/>
    <lineage>
        <taxon>Bacteria</taxon>
        <taxon>Pseudomonadati</taxon>
        <taxon>Bacteroidota</taxon>
        <taxon>Cytophagia</taxon>
        <taxon>Cytophagales</taxon>
        <taxon>Spirosomataceae</taxon>
        <taxon>Dyadobacter</taxon>
    </lineage>
</organism>
<dbReference type="GO" id="GO:0016829">
    <property type="term" value="F:lyase activity"/>
    <property type="evidence" value="ECO:0007669"/>
    <property type="project" value="UniProtKB-KW"/>
</dbReference>
<dbReference type="AlphaFoldDB" id="A0A1G7ZGL8"/>
<accession>A0A1G7ZGL8</accession>
<dbReference type="InterPro" id="IPR001544">
    <property type="entry name" value="Aminotrans_IV"/>
</dbReference>
<dbReference type="SUPFAM" id="SSF56752">
    <property type="entry name" value="D-aminoacid aminotransferase-like PLP-dependent enzymes"/>
    <property type="match status" value="1"/>
</dbReference>
<dbReference type="Gene3D" id="3.30.470.10">
    <property type="match status" value="1"/>
</dbReference>
<dbReference type="InterPro" id="IPR036038">
    <property type="entry name" value="Aminotransferase-like"/>
</dbReference>
<dbReference type="Gene3D" id="3.20.10.10">
    <property type="entry name" value="D-amino Acid Aminotransferase, subunit A, domain 2"/>
    <property type="match status" value="1"/>
</dbReference>
<sequence length="197" mass="22832">MLCFETICVENRQLKNLSYHDARLNKTRQELWGYDDRWDLKALLEIPESVDESLHKCRVAYSKDIDNIKWEPYSPRTIRKIRLVYHDEIDYQYKYDNRDSLNALYAQRGDADEILIIKKGLVTDSNFCNVAFFDGNRWLTPASPLLPGTQRALLLDEGIIEAAEIHESDIATFSQIRLFNAMVDWANAATLDVSLIA</sequence>
<dbReference type="Proteomes" id="UP000198748">
    <property type="component" value="Unassembled WGS sequence"/>
</dbReference>
<dbReference type="STRING" id="659014.SAMN04487996_12823"/>
<gene>
    <name evidence="1" type="ORF">SAMN04487996_12823</name>
</gene>
<dbReference type="InterPro" id="IPR043132">
    <property type="entry name" value="BCAT-like_C"/>
</dbReference>
<dbReference type="InterPro" id="IPR043131">
    <property type="entry name" value="BCAT-like_N"/>
</dbReference>
<reference evidence="2" key="1">
    <citation type="submission" date="2016-10" db="EMBL/GenBank/DDBJ databases">
        <authorList>
            <person name="Varghese N."/>
            <person name="Submissions S."/>
        </authorList>
    </citation>
    <scope>NUCLEOTIDE SEQUENCE [LARGE SCALE GENOMIC DNA]</scope>
    <source>
        <strain evidence="2">DSM 25329</strain>
    </source>
</reference>
<keyword evidence="1" id="KW-0456">Lyase</keyword>
<dbReference type="RefSeq" id="WP_090157314.1">
    <property type="nucleotide sequence ID" value="NZ_FNAN01000028.1"/>
</dbReference>
<evidence type="ECO:0000313" key="1">
    <source>
        <dbReference type="EMBL" id="SDH07737.1"/>
    </source>
</evidence>
<protein>
    <submittedName>
        <fullName evidence="1">4-amino-4-deoxychorismate lyase</fullName>
    </submittedName>
</protein>